<evidence type="ECO:0000256" key="3">
    <source>
        <dbReference type="ARBA" id="ARBA00023110"/>
    </source>
</evidence>
<dbReference type="PANTHER" id="PTHR43811">
    <property type="entry name" value="FKBP-TYPE PEPTIDYL-PROLYL CIS-TRANS ISOMERASE FKPA"/>
    <property type="match status" value="1"/>
</dbReference>
<dbReference type="AlphaFoldDB" id="K1KY10"/>
<dbReference type="EC" id="5.2.1.8" evidence="6"/>
<evidence type="ECO:0000313" key="8">
    <source>
        <dbReference type="EMBL" id="EKB47376.1"/>
    </source>
</evidence>
<evidence type="ECO:0000256" key="5">
    <source>
        <dbReference type="PROSITE-ProRule" id="PRU00277"/>
    </source>
</evidence>
<evidence type="ECO:0000256" key="2">
    <source>
        <dbReference type="ARBA" id="ARBA00006577"/>
    </source>
</evidence>
<evidence type="ECO:0000259" key="7">
    <source>
        <dbReference type="PROSITE" id="PS50059"/>
    </source>
</evidence>
<sequence length="185" mass="20619">MKKFIFGIFTSVFLLSGCISESENQQVIFDRDLQAIEDYIQRNPIASVKEFVDPGLGIRIYWQEVSESGKSPESPDMVKVDYVGKLLNGSVFDTSFEQVARDNNIFDPQRPYGPIEYIFGVGEVIPGFDFAISLMEEGDKVTAFIPSIFGYGAVSQPGIPRNSVLIFELDLVQVGTVTEDELPDE</sequence>
<evidence type="ECO:0000313" key="9">
    <source>
        <dbReference type="Proteomes" id="UP000004478"/>
    </source>
</evidence>
<gene>
    <name evidence="8" type="primary">fbp_2</name>
    <name evidence="8" type="ORF">B879_04024</name>
</gene>
<dbReference type="InterPro" id="IPR001179">
    <property type="entry name" value="PPIase_FKBP_dom"/>
</dbReference>
<dbReference type="InterPro" id="IPR046357">
    <property type="entry name" value="PPIase_dom_sf"/>
</dbReference>
<dbReference type="EMBL" id="AMGM01000137">
    <property type="protein sequence ID" value="EKB47376.1"/>
    <property type="molecule type" value="Genomic_DNA"/>
</dbReference>
<comment type="similarity">
    <text evidence="2 6">Belongs to the FKBP-type PPIase family.</text>
</comment>
<dbReference type="RefSeq" id="WP_009187044.1">
    <property type="nucleotide sequence ID" value="NZ_AMGM01000137.1"/>
</dbReference>
<evidence type="ECO:0000256" key="1">
    <source>
        <dbReference type="ARBA" id="ARBA00000971"/>
    </source>
</evidence>
<keyword evidence="4 5" id="KW-0413">Isomerase</keyword>
<dbReference type="Proteomes" id="UP000004478">
    <property type="component" value="Unassembled WGS sequence"/>
</dbReference>
<keyword evidence="3 5" id="KW-0697">Rotamase</keyword>
<comment type="catalytic activity">
    <reaction evidence="1 5 6">
        <text>[protein]-peptidylproline (omega=180) = [protein]-peptidylproline (omega=0)</text>
        <dbReference type="Rhea" id="RHEA:16237"/>
        <dbReference type="Rhea" id="RHEA-COMP:10747"/>
        <dbReference type="Rhea" id="RHEA-COMP:10748"/>
        <dbReference type="ChEBI" id="CHEBI:83833"/>
        <dbReference type="ChEBI" id="CHEBI:83834"/>
        <dbReference type="EC" id="5.2.1.8"/>
    </reaction>
</comment>
<keyword evidence="9" id="KW-1185">Reference proteome</keyword>
<organism evidence="8 9">
    <name type="scientific">Cecembia lonarensis (strain CCUG 58316 / KCTC 22772 / LW9)</name>
    <dbReference type="NCBI Taxonomy" id="1225176"/>
    <lineage>
        <taxon>Bacteria</taxon>
        <taxon>Pseudomonadati</taxon>
        <taxon>Bacteroidota</taxon>
        <taxon>Cytophagia</taxon>
        <taxon>Cytophagales</taxon>
        <taxon>Cyclobacteriaceae</taxon>
        <taxon>Cecembia</taxon>
    </lineage>
</organism>
<dbReference type="SUPFAM" id="SSF54534">
    <property type="entry name" value="FKBP-like"/>
    <property type="match status" value="1"/>
</dbReference>
<evidence type="ECO:0000256" key="6">
    <source>
        <dbReference type="RuleBase" id="RU003915"/>
    </source>
</evidence>
<feature type="domain" description="PPIase FKBP-type" evidence="7">
    <location>
        <begin position="75"/>
        <end position="175"/>
    </location>
</feature>
<evidence type="ECO:0000256" key="4">
    <source>
        <dbReference type="ARBA" id="ARBA00023235"/>
    </source>
</evidence>
<protein>
    <recommendedName>
        <fullName evidence="6">Peptidyl-prolyl cis-trans isomerase</fullName>
        <ecNumber evidence="6">5.2.1.8</ecNumber>
    </recommendedName>
</protein>
<dbReference type="Gene3D" id="3.10.50.40">
    <property type="match status" value="1"/>
</dbReference>
<dbReference type="PROSITE" id="PS50059">
    <property type="entry name" value="FKBP_PPIASE"/>
    <property type="match status" value="1"/>
</dbReference>
<dbReference type="OrthoDB" id="9814548at2"/>
<comment type="caution">
    <text evidence="8">The sequence shown here is derived from an EMBL/GenBank/DDBJ whole genome shotgun (WGS) entry which is preliminary data.</text>
</comment>
<dbReference type="Pfam" id="PF00254">
    <property type="entry name" value="FKBP_C"/>
    <property type="match status" value="1"/>
</dbReference>
<name>K1KY10_CECL9</name>
<proteinExistence type="inferred from homology"/>
<dbReference type="GO" id="GO:0003755">
    <property type="term" value="F:peptidyl-prolyl cis-trans isomerase activity"/>
    <property type="evidence" value="ECO:0007669"/>
    <property type="project" value="UniProtKB-UniRule"/>
</dbReference>
<reference evidence="8 9" key="1">
    <citation type="journal article" date="2012" name="J. Bacteriol.">
        <title>Draft Genome Sequence of Cecembia lonarensis Strain LW9T, Isolated from Lonar Lake, a Haloalkaline Lake in India.</title>
        <authorList>
            <person name="Shivaji S."/>
            <person name="Ara S."/>
            <person name="Singh A."/>
            <person name="Pinnaka A.K."/>
        </authorList>
    </citation>
    <scope>NUCLEOTIDE SEQUENCE [LARGE SCALE GENOMIC DNA]</scope>
    <source>
        <strain evidence="8 9">LW9</strain>
    </source>
</reference>
<dbReference type="PANTHER" id="PTHR43811:SF19">
    <property type="entry name" value="39 KDA FK506-BINDING NUCLEAR PROTEIN"/>
    <property type="match status" value="1"/>
</dbReference>
<accession>K1KY10</accession>
<dbReference type="PROSITE" id="PS51257">
    <property type="entry name" value="PROKAR_LIPOPROTEIN"/>
    <property type="match status" value="1"/>
</dbReference>